<dbReference type="PANTHER" id="PTHR37944">
    <property type="entry name" value="PORIN B"/>
    <property type="match status" value="1"/>
</dbReference>
<feature type="region of interest" description="Disordered" evidence="3">
    <location>
        <begin position="46"/>
        <end position="70"/>
    </location>
</feature>
<keyword evidence="5" id="KW-1185">Reference proteome</keyword>
<dbReference type="Proteomes" id="UP000315037">
    <property type="component" value="Unassembled WGS sequence"/>
</dbReference>
<evidence type="ECO:0000256" key="1">
    <source>
        <dbReference type="ARBA" id="ARBA00008769"/>
    </source>
</evidence>
<evidence type="ECO:0000313" key="4">
    <source>
        <dbReference type="EMBL" id="TPW34236.1"/>
    </source>
</evidence>
<accession>A0A506ULL5</accession>
<evidence type="ECO:0000313" key="5">
    <source>
        <dbReference type="Proteomes" id="UP000315037"/>
    </source>
</evidence>
<dbReference type="GO" id="GO:0008643">
    <property type="term" value="P:carbohydrate transport"/>
    <property type="evidence" value="ECO:0007669"/>
    <property type="project" value="InterPro"/>
</dbReference>
<comment type="caution">
    <text evidence="4">The sequence shown here is derived from an EMBL/GenBank/DDBJ whole genome shotgun (WGS) entry which is preliminary data.</text>
</comment>
<evidence type="ECO:0000256" key="3">
    <source>
        <dbReference type="SAM" id="MobiDB-lite"/>
    </source>
</evidence>
<reference evidence="4 5" key="1">
    <citation type="submission" date="2019-03" db="EMBL/GenBank/DDBJ databases">
        <title>The complete genome sequence of Neokomagataea sp. Jb2 NBRC113641.</title>
        <authorList>
            <person name="Chua K.-O."/>
            <person name="Chan K.-G."/>
            <person name="See-Too W.-S."/>
        </authorList>
    </citation>
    <scope>NUCLEOTIDE SEQUENCE [LARGE SCALE GENOMIC DNA]</scope>
    <source>
        <strain evidence="4 5">Jb2</strain>
    </source>
</reference>
<dbReference type="InterPro" id="IPR007049">
    <property type="entry name" value="Carb-sel_porin_OprB"/>
</dbReference>
<dbReference type="Pfam" id="PF04966">
    <property type="entry name" value="OprB"/>
    <property type="match status" value="1"/>
</dbReference>
<comment type="similarity">
    <text evidence="1 2">Belongs to the OprB family.</text>
</comment>
<dbReference type="GO" id="GO:0016020">
    <property type="term" value="C:membrane"/>
    <property type="evidence" value="ECO:0007669"/>
    <property type="project" value="InterPro"/>
</dbReference>
<evidence type="ECO:0000256" key="2">
    <source>
        <dbReference type="RuleBase" id="RU363072"/>
    </source>
</evidence>
<dbReference type="PANTHER" id="PTHR37944:SF1">
    <property type="entry name" value="PORIN B"/>
    <property type="match status" value="1"/>
</dbReference>
<dbReference type="GO" id="GO:0015288">
    <property type="term" value="F:porin activity"/>
    <property type="evidence" value="ECO:0007669"/>
    <property type="project" value="InterPro"/>
</dbReference>
<protein>
    <submittedName>
        <fullName evidence="4">Uncharacterized protein</fullName>
    </submittedName>
</protein>
<organism evidence="4 5">
    <name type="scientific">Oecophyllibacter saccharovorans</name>
    <dbReference type="NCBI Taxonomy" id="2558360"/>
    <lineage>
        <taxon>Bacteria</taxon>
        <taxon>Pseudomonadati</taxon>
        <taxon>Pseudomonadota</taxon>
        <taxon>Alphaproteobacteria</taxon>
        <taxon>Acetobacterales</taxon>
        <taxon>Acetobacteraceae</taxon>
        <taxon>Oecophyllibacter</taxon>
    </lineage>
</organism>
<feature type="compositionally biased region" description="Polar residues" evidence="3">
    <location>
        <begin position="199"/>
        <end position="215"/>
    </location>
</feature>
<dbReference type="AlphaFoldDB" id="A0A506ULL5"/>
<dbReference type="InterPro" id="IPR052932">
    <property type="entry name" value="OprB_Porin"/>
</dbReference>
<sequence length="768" mass="83030">MFSSQPPGCLNGCQRLNVAFTSQLGGKSPGFLAEYSGAGLYSLQEGHSENARESPMSGEMLRKSGARQVRRTGRKMTGALLFVVLGWGLAQEIFPGDPAQASAAPRSRAAGRVPPATAALTPRQAAAVLAPHISPHTLPATVELPYNRAVATTLLPPQAASPHGKRGGADEGLLRPGAKPLPATAAPPVQGAPTPPSQSGPALQEPGQVQPSTSVAAVRSDDGLREVGNGEGEAALPLPGTAQDASALTPAGDASALKQKAADLLSMPVIKQISAQQQMLNQYFSGLANEPIGGGTLERYLPLTPGPPKQTGWLPSSFSDWMQWSTMTGDWDGWRPWLVDHGVTFSGRWLEDSAANLTGGMSQTMQYADEEAFSLDFNLQKLFQLGTDLGTIHFTTAIRQGHSLAQSMPALDSPQEIAGSGEWAHLTKLSWEYQWNRYVRTEVGELNSEDQFEASSVYWGANLYCQFESNAICGMPQSIAMNSGYGWYPTAHPGAWAKFFLDGTNEWTIQTGVYSVDETIQNKGNGFKMGLKGAMGSFVPFQVRWHKGGPDDYSGPFQTNVTLGAYWDSSEVEDVYSKLSMFTIVPPANAAKYHAGIPAALRGIITPRKIRNRHGAYFQIDSLLQRDKADPRRSTAGFFSFTWGNRAASPAPYFVTAGITRKGTFASRPEDTVSLGMKALWASSKLRHEIQTMRNICDGGSSALFCAVAKRSNGLYVPTMETALEFNYGYRPAWWALIRPGIQYIWRPGGTRRYKDAFLLDLEAGLTF</sequence>
<feature type="region of interest" description="Disordered" evidence="3">
    <location>
        <begin position="155"/>
        <end position="249"/>
    </location>
</feature>
<dbReference type="EMBL" id="SORZ01000002">
    <property type="protein sequence ID" value="TPW34236.1"/>
    <property type="molecule type" value="Genomic_DNA"/>
</dbReference>
<gene>
    <name evidence="4" type="ORF">E3202_06925</name>
</gene>
<dbReference type="Gene3D" id="2.40.160.180">
    <property type="entry name" value="Carbohydrate-selective porin OprB"/>
    <property type="match status" value="1"/>
</dbReference>
<name>A0A506ULL5_9PROT</name>
<proteinExistence type="inferred from homology"/>
<dbReference type="InterPro" id="IPR038673">
    <property type="entry name" value="OprB_sf"/>
</dbReference>